<gene>
    <name evidence="2" type="ORF">GCM10011589_27400</name>
</gene>
<keyword evidence="3" id="KW-1185">Reference proteome</keyword>
<sequence>MPDGSALPTTGAETRGDAPVSDLQQWPCPTCGHDTDFEQPECIDGHTEDGGACPEWACTDCGTALVSGDVHRPVAVTWHRAA</sequence>
<organism evidence="2 3">
    <name type="scientific">Modestobacter marinus</name>
    <dbReference type="NCBI Taxonomy" id="477641"/>
    <lineage>
        <taxon>Bacteria</taxon>
        <taxon>Bacillati</taxon>
        <taxon>Actinomycetota</taxon>
        <taxon>Actinomycetes</taxon>
        <taxon>Geodermatophilales</taxon>
        <taxon>Geodermatophilaceae</taxon>
        <taxon>Modestobacter</taxon>
    </lineage>
</organism>
<protein>
    <recommendedName>
        <fullName evidence="4">Small CPxCG-related zinc finger protein</fullName>
    </recommendedName>
</protein>
<evidence type="ECO:0000313" key="2">
    <source>
        <dbReference type="EMBL" id="GGL69626.1"/>
    </source>
</evidence>
<dbReference type="EMBL" id="BMMI01000005">
    <property type="protein sequence ID" value="GGL69626.1"/>
    <property type="molecule type" value="Genomic_DNA"/>
</dbReference>
<evidence type="ECO:0000313" key="3">
    <source>
        <dbReference type="Proteomes" id="UP000648663"/>
    </source>
</evidence>
<evidence type="ECO:0000256" key="1">
    <source>
        <dbReference type="SAM" id="MobiDB-lite"/>
    </source>
</evidence>
<feature type="region of interest" description="Disordered" evidence="1">
    <location>
        <begin position="1"/>
        <end position="23"/>
    </location>
</feature>
<name>A0ABQ2G136_9ACTN</name>
<comment type="caution">
    <text evidence="2">The sequence shown here is derived from an EMBL/GenBank/DDBJ whole genome shotgun (WGS) entry which is preliminary data.</text>
</comment>
<proteinExistence type="predicted"/>
<evidence type="ECO:0008006" key="4">
    <source>
        <dbReference type="Google" id="ProtNLM"/>
    </source>
</evidence>
<accession>A0ABQ2G136</accession>
<reference evidence="3" key="1">
    <citation type="journal article" date="2019" name="Int. J. Syst. Evol. Microbiol.">
        <title>The Global Catalogue of Microorganisms (GCM) 10K type strain sequencing project: providing services to taxonomists for standard genome sequencing and annotation.</title>
        <authorList>
            <consortium name="The Broad Institute Genomics Platform"/>
            <consortium name="The Broad Institute Genome Sequencing Center for Infectious Disease"/>
            <person name="Wu L."/>
            <person name="Ma J."/>
        </authorList>
    </citation>
    <scope>NUCLEOTIDE SEQUENCE [LARGE SCALE GENOMIC DNA]</scope>
    <source>
        <strain evidence="3">CGMCC 4.5581</strain>
    </source>
</reference>
<dbReference type="Proteomes" id="UP000648663">
    <property type="component" value="Unassembled WGS sequence"/>
</dbReference>